<proteinExistence type="predicted"/>
<evidence type="ECO:0000259" key="2">
    <source>
        <dbReference type="Pfam" id="PF05193"/>
    </source>
</evidence>
<dbReference type="Gene3D" id="3.30.830.10">
    <property type="entry name" value="Metalloenzyme, LuxS/M16 peptidase-like"/>
    <property type="match status" value="2"/>
</dbReference>
<protein>
    <submittedName>
        <fullName evidence="3">Insulinase family protein</fullName>
    </submittedName>
</protein>
<dbReference type="InterPro" id="IPR050361">
    <property type="entry name" value="MPP/UQCRC_Complex"/>
</dbReference>
<dbReference type="InterPro" id="IPR011249">
    <property type="entry name" value="Metalloenz_LuxS/M16"/>
</dbReference>
<evidence type="ECO:0000313" key="3">
    <source>
        <dbReference type="EMBL" id="HGF32969.1"/>
    </source>
</evidence>
<sequence>MTLRVPEIYQVLLPTGLELLGVEYERVPWVSLTCMVKRGAETDPPDKAGAADWTAEYLTLGTVRRSQRQLAEDVESLGAQLQARAEYDATYISLDGLAEDFPVLMEILAEVVQTPGFPPEEFPLLKDRRRAELAQMLDDPRELATRSFRRLFFGGAPYGHATRGEPESLETLALADLTAHYAREFSAKVTSLVVVGMVPQDRVEKEVRRLWQGWPGGGPASPAYTAAPERLAAPGVYLFDRPELTQSEIRMGHLGLPRHHPDYFPLRLANYILGEGGFSSRLMARIRSDLGFTYGIRSRFHFRRAPGPFMISTFTPAENTARVVEEITGVVRDVQEKGVTAQELAEAQSYFVGHFPQSLETARTIAHQVANLSLYDLGLDYLAKYCERIQEVTLEAAGLAARTHLHPEALSILVVGPAAKCKSALENLGGVTLLTRI</sequence>
<feature type="domain" description="Peptidase M16 N-terminal" evidence="1">
    <location>
        <begin position="30"/>
        <end position="155"/>
    </location>
</feature>
<accession>A0A7C3YZF1</accession>
<name>A0A7C3YZF1_9BACT</name>
<dbReference type="PANTHER" id="PTHR11851:SF224">
    <property type="entry name" value="PROCESSING PROTEASE"/>
    <property type="match status" value="1"/>
</dbReference>
<dbReference type="GO" id="GO:0046872">
    <property type="term" value="F:metal ion binding"/>
    <property type="evidence" value="ECO:0007669"/>
    <property type="project" value="InterPro"/>
</dbReference>
<dbReference type="Pfam" id="PF00675">
    <property type="entry name" value="Peptidase_M16"/>
    <property type="match status" value="1"/>
</dbReference>
<evidence type="ECO:0000259" key="1">
    <source>
        <dbReference type="Pfam" id="PF00675"/>
    </source>
</evidence>
<organism evidence="3">
    <name type="scientific">Desulfobacca acetoxidans</name>
    <dbReference type="NCBI Taxonomy" id="60893"/>
    <lineage>
        <taxon>Bacteria</taxon>
        <taxon>Pseudomonadati</taxon>
        <taxon>Thermodesulfobacteriota</taxon>
        <taxon>Desulfobaccia</taxon>
        <taxon>Desulfobaccales</taxon>
        <taxon>Desulfobaccaceae</taxon>
        <taxon>Desulfobacca</taxon>
    </lineage>
</organism>
<reference evidence="3" key="1">
    <citation type="journal article" date="2020" name="mSystems">
        <title>Genome- and Community-Level Interaction Insights into Carbon Utilization and Element Cycling Functions of Hydrothermarchaeota in Hydrothermal Sediment.</title>
        <authorList>
            <person name="Zhou Z."/>
            <person name="Liu Y."/>
            <person name="Xu W."/>
            <person name="Pan J."/>
            <person name="Luo Z.H."/>
            <person name="Li M."/>
        </authorList>
    </citation>
    <scope>NUCLEOTIDE SEQUENCE [LARGE SCALE GENOMIC DNA]</scope>
    <source>
        <strain evidence="3">SpSt-897</strain>
    </source>
</reference>
<dbReference type="EMBL" id="DTMF01000030">
    <property type="protein sequence ID" value="HGF32969.1"/>
    <property type="molecule type" value="Genomic_DNA"/>
</dbReference>
<dbReference type="PANTHER" id="PTHR11851">
    <property type="entry name" value="METALLOPROTEASE"/>
    <property type="match status" value="1"/>
</dbReference>
<dbReference type="InterPro" id="IPR011765">
    <property type="entry name" value="Pept_M16_N"/>
</dbReference>
<dbReference type="InterPro" id="IPR007863">
    <property type="entry name" value="Peptidase_M16_C"/>
</dbReference>
<gene>
    <name evidence="3" type="ORF">ENW96_01080</name>
</gene>
<dbReference type="AlphaFoldDB" id="A0A7C3YZF1"/>
<dbReference type="Pfam" id="PF05193">
    <property type="entry name" value="Peptidase_M16_C"/>
    <property type="match status" value="1"/>
</dbReference>
<dbReference type="SUPFAM" id="SSF63411">
    <property type="entry name" value="LuxS/MPP-like metallohydrolase"/>
    <property type="match status" value="2"/>
</dbReference>
<comment type="caution">
    <text evidence="3">The sequence shown here is derived from an EMBL/GenBank/DDBJ whole genome shotgun (WGS) entry which is preliminary data.</text>
</comment>
<feature type="domain" description="Peptidase M16 C-terminal" evidence="2">
    <location>
        <begin position="174"/>
        <end position="349"/>
    </location>
</feature>